<evidence type="ECO:0000256" key="6">
    <source>
        <dbReference type="ARBA" id="ARBA00023136"/>
    </source>
</evidence>
<keyword evidence="5" id="KW-1133">Transmembrane helix</keyword>
<dbReference type="InterPro" id="IPR036938">
    <property type="entry name" value="PAP2/HPO_sf"/>
</dbReference>
<dbReference type="SMART" id="SM00014">
    <property type="entry name" value="acidPPc"/>
    <property type="match status" value="1"/>
</dbReference>
<keyword evidence="9" id="KW-1185">Reference proteome</keyword>
<keyword evidence="3" id="KW-0812">Transmembrane</keyword>
<comment type="caution">
    <text evidence="8">The sequence shown here is derived from an EMBL/GenBank/DDBJ whole genome shotgun (WGS) entry which is preliminary data.</text>
</comment>
<evidence type="ECO:0000256" key="4">
    <source>
        <dbReference type="ARBA" id="ARBA00022801"/>
    </source>
</evidence>
<dbReference type="EMBL" id="PYYB01000001">
    <property type="protein sequence ID" value="PTL59352.1"/>
    <property type="molecule type" value="Genomic_DNA"/>
</dbReference>
<dbReference type="RefSeq" id="WP_107567902.1">
    <property type="nucleotide sequence ID" value="NZ_PYYB01000001.1"/>
</dbReference>
<dbReference type="SUPFAM" id="SSF48317">
    <property type="entry name" value="Acid phosphatase/Vanadium-dependent haloperoxidase"/>
    <property type="match status" value="1"/>
</dbReference>
<name>A0A2T4UJE4_9ACTN</name>
<dbReference type="PANTHER" id="PTHR14969:SF62">
    <property type="entry name" value="DECAPRENYLPHOSPHORYL-5-PHOSPHORIBOSE PHOSPHATASE RV3807C-RELATED"/>
    <property type="match status" value="1"/>
</dbReference>
<evidence type="ECO:0000256" key="5">
    <source>
        <dbReference type="ARBA" id="ARBA00022989"/>
    </source>
</evidence>
<dbReference type="GO" id="GO:0016787">
    <property type="term" value="F:hydrolase activity"/>
    <property type="evidence" value="ECO:0007669"/>
    <property type="project" value="UniProtKB-KW"/>
</dbReference>
<evidence type="ECO:0000259" key="7">
    <source>
        <dbReference type="SMART" id="SM00014"/>
    </source>
</evidence>
<evidence type="ECO:0000256" key="1">
    <source>
        <dbReference type="ARBA" id="ARBA00004651"/>
    </source>
</evidence>
<dbReference type="OrthoDB" id="4333485at2"/>
<proteinExistence type="predicted"/>
<feature type="domain" description="Phosphatidic acid phosphatase type 2/haloperoxidase" evidence="7">
    <location>
        <begin position="76"/>
        <end position="179"/>
    </location>
</feature>
<keyword evidence="2" id="KW-1003">Cell membrane</keyword>
<keyword evidence="6" id="KW-0472">Membrane</keyword>
<evidence type="ECO:0000256" key="2">
    <source>
        <dbReference type="ARBA" id="ARBA00022475"/>
    </source>
</evidence>
<accession>A0A2T4UJE4</accession>
<dbReference type="PANTHER" id="PTHR14969">
    <property type="entry name" value="SPHINGOSINE-1-PHOSPHATE PHOSPHOHYDROLASE"/>
    <property type="match status" value="1"/>
</dbReference>
<dbReference type="CDD" id="cd01610">
    <property type="entry name" value="PAP2_like"/>
    <property type="match status" value="1"/>
</dbReference>
<dbReference type="AlphaFoldDB" id="A0A2T4UJE4"/>
<evidence type="ECO:0000256" key="3">
    <source>
        <dbReference type="ARBA" id="ARBA00022692"/>
    </source>
</evidence>
<dbReference type="Gene3D" id="1.20.144.10">
    <property type="entry name" value="Phosphatidic acid phosphatase type 2/haloperoxidase"/>
    <property type="match status" value="1"/>
</dbReference>
<dbReference type="Proteomes" id="UP000240739">
    <property type="component" value="Unassembled WGS sequence"/>
</dbReference>
<evidence type="ECO:0000313" key="9">
    <source>
        <dbReference type="Proteomes" id="UP000240739"/>
    </source>
</evidence>
<gene>
    <name evidence="8" type="ORF">C7Y72_06640</name>
</gene>
<comment type="subcellular location">
    <subcellularLocation>
        <location evidence="1">Cell membrane</location>
        <topology evidence="1">Multi-pass membrane protein</topology>
    </subcellularLocation>
</comment>
<protein>
    <submittedName>
        <fullName evidence="8">Phosphatase PAP2 family protein</fullName>
    </submittedName>
</protein>
<keyword evidence="4" id="KW-0378">Hydrolase</keyword>
<dbReference type="GO" id="GO:0005886">
    <property type="term" value="C:plasma membrane"/>
    <property type="evidence" value="ECO:0007669"/>
    <property type="project" value="UniProtKB-SubCell"/>
</dbReference>
<reference evidence="8 9" key="1">
    <citation type="submission" date="2018-03" db="EMBL/GenBank/DDBJ databases">
        <title>Aquarubrobacter algicola gen. nov., sp. nov., a novel actinobacterium isolated from shallow eutrophic lake during the end of cyanobacterial harmful algal blooms.</title>
        <authorList>
            <person name="Chun S.J."/>
        </authorList>
    </citation>
    <scope>NUCLEOTIDE SEQUENCE [LARGE SCALE GENOMIC DNA]</scope>
    <source>
        <strain evidence="8 9">Seoho-28</strain>
    </source>
</reference>
<dbReference type="InterPro" id="IPR000326">
    <property type="entry name" value="PAP2/HPO"/>
</dbReference>
<organism evidence="8 9">
    <name type="scientific">Paraconexibacter algicola</name>
    <dbReference type="NCBI Taxonomy" id="2133960"/>
    <lineage>
        <taxon>Bacteria</taxon>
        <taxon>Bacillati</taxon>
        <taxon>Actinomycetota</taxon>
        <taxon>Thermoleophilia</taxon>
        <taxon>Solirubrobacterales</taxon>
        <taxon>Paraconexibacteraceae</taxon>
        <taxon>Paraconexibacter</taxon>
    </lineage>
</organism>
<sequence length="183" mass="19491">MQLARRRPRSRLPRGTRRAIGAADVAVYRLLRVHACPDRAVPWVHAYSRTGEHAAAWLAIGAAGAAVDVPRRDRWLRGLACIGVAYGVNVAVKQQVGRRRPAFEELPALTRTPTQLSFPSSHATASFAAAAAYRGLLPGRPLYAAAGAMALSRVVLGVHYPTDIAAGALLGTTIGTIGRLKRA</sequence>
<evidence type="ECO:0000313" key="8">
    <source>
        <dbReference type="EMBL" id="PTL59352.1"/>
    </source>
</evidence>
<dbReference type="Pfam" id="PF01569">
    <property type="entry name" value="PAP2"/>
    <property type="match status" value="1"/>
</dbReference>